<dbReference type="GO" id="GO:0031083">
    <property type="term" value="C:BLOC-1 complex"/>
    <property type="evidence" value="ECO:0007669"/>
    <property type="project" value="TreeGrafter"/>
</dbReference>
<gene>
    <name evidence="2" type="ORF">DFL_000273</name>
</gene>
<dbReference type="GO" id="GO:0030133">
    <property type="term" value="C:transport vesicle"/>
    <property type="evidence" value="ECO:0007669"/>
    <property type="project" value="TreeGrafter"/>
</dbReference>
<dbReference type="AlphaFoldDB" id="A0A437AEN1"/>
<evidence type="ECO:0000313" key="2">
    <source>
        <dbReference type="EMBL" id="RVD89257.1"/>
    </source>
</evidence>
<dbReference type="PANTHER" id="PTHR31328:SF2">
    <property type="entry name" value="BIOGENESIS OF LYSOSOME-RELATED ORGANELLES COMPLEX 1 SUBUNIT 6"/>
    <property type="match status" value="1"/>
</dbReference>
<organism evidence="2 3">
    <name type="scientific">Arthrobotrys flagrans</name>
    <name type="common">Nematode-trapping fungus</name>
    <name type="synonym">Trichothecium flagrans</name>
    <dbReference type="NCBI Taxonomy" id="97331"/>
    <lineage>
        <taxon>Eukaryota</taxon>
        <taxon>Fungi</taxon>
        <taxon>Dikarya</taxon>
        <taxon>Ascomycota</taxon>
        <taxon>Pezizomycotina</taxon>
        <taxon>Orbiliomycetes</taxon>
        <taxon>Orbiliales</taxon>
        <taxon>Orbiliaceae</taxon>
        <taxon>Arthrobotrys</taxon>
    </lineage>
</organism>
<comment type="caution">
    <text evidence="2">The sequence shown here is derived from an EMBL/GenBank/DDBJ whole genome shotgun (WGS) entry which is preliminary data.</text>
</comment>
<dbReference type="InterPro" id="IPR028119">
    <property type="entry name" value="Snapin/Pallidin/Snn1"/>
</dbReference>
<name>A0A437AEN1_ARTFL</name>
<dbReference type="Proteomes" id="UP000283090">
    <property type="component" value="Unassembled WGS sequence"/>
</dbReference>
<dbReference type="GeneID" id="93582584"/>
<sequence length="231" mass="25321">MEPSPPQAESPAPLSADLETLTSVYSEAAAYLAKLTAQLEELETTQTTLLHSYHATSTALADIRAYNAVAPVMELLPVYTAKVARLKQLMGQQRQTVDRMKVRAEEIRKVKAGNHERLRKRWEEERERDKGLTARMVGAVGAKTGLGSTISVKEEEVVVAVGEVVVESSRVAEPSSSTPASQMERQVGHQEVYQAPEVSIDTPGPSTQPTTMVVTKTVVKRKKKARQAEIE</sequence>
<reference evidence="2 3" key="1">
    <citation type="submission" date="2019-01" db="EMBL/GenBank/DDBJ databases">
        <title>Intercellular communication is required for trap formation in the nematode-trapping fungus Duddingtonia flagrans.</title>
        <authorList>
            <person name="Youssar L."/>
            <person name="Wernet V."/>
            <person name="Hensel N."/>
            <person name="Hildebrandt H.-G."/>
            <person name="Fischer R."/>
        </authorList>
    </citation>
    <scope>NUCLEOTIDE SEQUENCE [LARGE SCALE GENOMIC DNA]</scope>
    <source>
        <strain evidence="2 3">CBS H-5679</strain>
    </source>
</reference>
<dbReference type="VEuPathDB" id="FungiDB:DFL_000273"/>
<evidence type="ECO:0000313" key="3">
    <source>
        <dbReference type="Proteomes" id="UP000283090"/>
    </source>
</evidence>
<keyword evidence="3" id="KW-1185">Reference proteome</keyword>
<accession>A0A437AEN1</accession>
<proteinExistence type="predicted"/>
<dbReference type="PANTHER" id="PTHR31328">
    <property type="entry name" value="BIOGENESIS OF LYSOSOME-RELATED ORGANELLES COMPLEX 1 SUBUNIT 6"/>
    <property type="match status" value="1"/>
</dbReference>
<feature type="region of interest" description="Disordered" evidence="1">
    <location>
        <begin position="170"/>
        <end position="189"/>
    </location>
</feature>
<dbReference type="Pfam" id="PF14712">
    <property type="entry name" value="Snapin_Pallidin"/>
    <property type="match status" value="1"/>
</dbReference>
<dbReference type="OrthoDB" id="5429355at2759"/>
<dbReference type="EMBL" id="SAEB01000001">
    <property type="protein sequence ID" value="RVD89257.1"/>
    <property type="molecule type" value="Genomic_DNA"/>
</dbReference>
<dbReference type="RefSeq" id="XP_067494801.1">
    <property type="nucleotide sequence ID" value="XM_067631558.1"/>
</dbReference>
<evidence type="ECO:0000256" key="1">
    <source>
        <dbReference type="SAM" id="MobiDB-lite"/>
    </source>
</evidence>
<protein>
    <submittedName>
        <fullName evidence="2">Uncharacterized protein</fullName>
    </submittedName>
</protein>